<dbReference type="AlphaFoldDB" id="A0A3N4PXR2"/>
<evidence type="ECO:0000256" key="3">
    <source>
        <dbReference type="ARBA" id="ARBA00023163"/>
    </source>
</evidence>
<organism evidence="5 6">
    <name type="scientific">Chitinophaga lutea</name>
    <dbReference type="NCBI Taxonomy" id="2488634"/>
    <lineage>
        <taxon>Bacteria</taxon>
        <taxon>Pseudomonadati</taxon>
        <taxon>Bacteroidota</taxon>
        <taxon>Chitinophagia</taxon>
        <taxon>Chitinophagales</taxon>
        <taxon>Chitinophagaceae</taxon>
        <taxon>Chitinophaga</taxon>
    </lineage>
</organism>
<dbReference type="Pfam" id="PF12802">
    <property type="entry name" value="MarR_2"/>
    <property type="match status" value="1"/>
</dbReference>
<dbReference type="PANTHER" id="PTHR42756">
    <property type="entry name" value="TRANSCRIPTIONAL REGULATOR, MARR"/>
    <property type="match status" value="1"/>
</dbReference>
<feature type="domain" description="HTH marR-type" evidence="4">
    <location>
        <begin position="57"/>
        <end position="191"/>
    </location>
</feature>
<reference evidence="5 6" key="1">
    <citation type="submission" date="2018-11" db="EMBL/GenBank/DDBJ databases">
        <title>Chitinophaga lutea sp.nov., isolate from arsenic contaminated soil.</title>
        <authorList>
            <person name="Zong Y."/>
        </authorList>
    </citation>
    <scope>NUCLEOTIDE SEQUENCE [LARGE SCALE GENOMIC DNA]</scope>
    <source>
        <strain evidence="5 6">ZY74</strain>
    </source>
</reference>
<dbReference type="GO" id="GO:0003677">
    <property type="term" value="F:DNA binding"/>
    <property type="evidence" value="ECO:0007669"/>
    <property type="project" value="UniProtKB-KW"/>
</dbReference>
<dbReference type="InterPro" id="IPR000835">
    <property type="entry name" value="HTH_MarR-typ"/>
</dbReference>
<keyword evidence="6" id="KW-1185">Reference proteome</keyword>
<dbReference type="InterPro" id="IPR036388">
    <property type="entry name" value="WH-like_DNA-bd_sf"/>
</dbReference>
<dbReference type="InterPro" id="IPR036390">
    <property type="entry name" value="WH_DNA-bd_sf"/>
</dbReference>
<sequence length="200" mass="22853">MHTRPKQPVVFRHPALPLTSKPTIWVTYYLRMQSLNNCYMTTSTLDQQLQEIVAVRPRLLIRLLSIVKKDFDARLTEKLQQAGYKDFKIGDMVLIVNISPEGTINNELAKKARITKQAMSKVVKNLEATGYIYTRKHETDNRATVIFLSDKGKQLVIDTSAVVHEVQGYYTSIIGEEDAAVLRDILFRLVEVIFPTSVEK</sequence>
<dbReference type="GO" id="GO:0003700">
    <property type="term" value="F:DNA-binding transcription factor activity"/>
    <property type="evidence" value="ECO:0007669"/>
    <property type="project" value="InterPro"/>
</dbReference>
<protein>
    <submittedName>
        <fullName evidence="5">MarR family transcriptional regulator</fullName>
    </submittedName>
</protein>
<name>A0A3N4PXR2_9BACT</name>
<comment type="caution">
    <text evidence="5">The sequence shown here is derived from an EMBL/GenBank/DDBJ whole genome shotgun (WGS) entry which is preliminary data.</text>
</comment>
<gene>
    <name evidence="5" type="ORF">EGT74_03940</name>
</gene>
<dbReference type="Gene3D" id="1.10.10.10">
    <property type="entry name" value="Winged helix-like DNA-binding domain superfamily/Winged helix DNA-binding domain"/>
    <property type="match status" value="1"/>
</dbReference>
<keyword evidence="3" id="KW-0804">Transcription</keyword>
<proteinExistence type="predicted"/>
<evidence type="ECO:0000259" key="4">
    <source>
        <dbReference type="PROSITE" id="PS50995"/>
    </source>
</evidence>
<evidence type="ECO:0000256" key="1">
    <source>
        <dbReference type="ARBA" id="ARBA00023015"/>
    </source>
</evidence>
<evidence type="ECO:0000313" key="6">
    <source>
        <dbReference type="Proteomes" id="UP000278351"/>
    </source>
</evidence>
<dbReference type="SMART" id="SM00347">
    <property type="entry name" value="HTH_MARR"/>
    <property type="match status" value="1"/>
</dbReference>
<dbReference type="PROSITE" id="PS50995">
    <property type="entry name" value="HTH_MARR_2"/>
    <property type="match status" value="1"/>
</dbReference>
<keyword evidence="1" id="KW-0805">Transcription regulation</keyword>
<evidence type="ECO:0000313" key="5">
    <source>
        <dbReference type="EMBL" id="RPE12706.1"/>
    </source>
</evidence>
<evidence type="ECO:0000256" key="2">
    <source>
        <dbReference type="ARBA" id="ARBA00023125"/>
    </source>
</evidence>
<dbReference type="PANTHER" id="PTHR42756:SF1">
    <property type="entry name" value="TRANSCRIPTIONAL REPRESSOR OF EMRAB OPERON"/>
    <property type="match status" value="1"/>
</dbReference>
<keyword evidence="2" id="KW-0238">DNA-binding</keyword>
<accession>A0A3N4PXR2</accession>
<dbReference type="EMBL" id="RPDH01000001">
    <property type="protein sequence ID" value="RPE12706.1"/>
    <property type="molecule type" value="Genomic_DNA"/>
</dbReference>
<dbReference type="SUPFAM" id="SSF46785">
    <property type="entry name" value="Winged helix' DNA-binding domain"/>
    <property type="match status" value="1"/>
</dbReference>
<dbReference type="Proteomes" id="UP000278351">
    <property type="component" value="Unassembled WGS sequence"/>
</dbReference>